<accession>A0A7G9S696</accession>
<dbReference type="KEGG" id="ldn:H9L06_03340"/>
<dbReference type="Pfam" id="PF25355">
    <property type="entry name" value="DUF7882"/>
    <property type="match status" value="1"/>
</dbReference>
<evidence type="ECO:0000313" key="3">
    <source>
        <dbReference type="Proteomes" id="UP000515934"/>
    </source>
</evidence>
<dbReference type="RefSeq" id="WP_187555838.1">
    <property type="nucleotide sequence ID" value="NZ_CP060716.1"/>
</dbReference>
<keyword evidence="3" id="KW-1185">Reference proteome</keyword>
<dbReference type="EMBL" id="CP060716">
    <property type="protein sequence ID" value="QNN63371.1"/>
    <property type="molecule type" value="Genomic_DNA"/>
</dbReference>
<reference evidence="2 3" key="1">
    <citation type="submission" date="2020-08" db="EMBL/GenBank/DDBJ databases">
        <title>Genome sequence of Leucobacter denitrificans KACC 14055T.</title>
        <authorList>
            <person name="Hyun D.-W."/>
            <person name="Bae J.-W."/>
        </authorList>
    </citation>
    <scope>NUCLEOTIDE SEQUENCE [LARGE SCALE GENOMIC DNA]</scope>
    <source>
        <strain evidence="2 3">KACC 14055</strain>
    </source>
</reference>
<evidence type="ECO:0000259" key="1">
    <source>
        <dbReference type="Pfam" id="PF25355"/>
    </source>
</evidence>
<feature type="domain" description="DUF7882" evidence="1">
    <location>
        <begin position="1"/>
        <end position="99"/>
    </location>
</feature>
<organism evidence="2 3">
    <name type="scientific">Leucobacter denitrificans</name>
    <dbReference type="NCBI Taxonomy" id="683042"/>
    <lineage>
        <taxon>Bacteria</taxon>
        <taxon>Bacillati</taxon>
        <taxon>Actinomycetota</taxon>
        <taxon>Actinomycetes</taxon>
        <taxon>Micrococcales</taxon>
        <taxon>Microbacteriaceae</taxon>
        <taxon>Leucobacter</taxon>
    </lineage>
</organism>
<proteinExistence type="predicted"/>
<evidence type="ECO:0000313" key="2">
    <source>
        <dbReference type="EMBL" id="QNN63371.1"/>
    </source>
</evidence>
<dbReference type="AlphaFoldDB" id="A0A7G9S696"/>
<dbReference type="InterPro" id="IPR057204">
    <property type="entry name" value="DUF7882"/>
</dbReference>
<gene>
    <name evidence="2" type="ORF">H9L06_03340</name>
</gene>
<name>A0A7G9S696_9MICO</name>
<dbReference type="Proteomes" id="UP000515934">
    <property type="component" value="Chromosome"/>
</dbReference>
<sequence>MGTLSYGNAHTIEIDDNTLAHLRSVTFAKLRGQEAFPLTIVHTSEDENGEAKHAGSTSLWVSPDTPIVFQFSDTEPDELSREWIEELMRSSYENRGLVISVQ</sequence>
<protein>
    <recommendedName>
        <fullName evidence="1">DUF7882 domain-containing protein</fullName>
    </recommendedName>
</protein>